<evidence type="ECO:0008006" key="13">
    <source>
        <dbReference type="Google" id="ProtNLM"/>
    </source>
</evidence>
<accession>A0AAD8RL00</accession>
<comment type="function">
    <text evidence="1">May have a structural role to stabilize the lipid body during desiccation of the seed by preventing coalescence of the oil. Probably interacts with both lipid and phospholipid moieties of lipid bodies. May also provide recognition signals for specific lipase anchorage in lipolysis during seedling growth.</text>
</comment>
<reference evidence="11" key="1">
    <citation type="submission" date="2023-07" db="EMBL/GenBank/DDBJ databases">
        <title>A chromosome-level genome assembly of Lolium multiflorum.</title>
        <authorList>
            <person name="Chen Y."/>
            <person name="Copetti D."/>
            <person name="Kolliker R."/>
            <person name="Studer B."/>
        </authorList>
    </citation>
    <scope>NUCLEOTIDE SEQUENCE</scope>
    <source>
        <strain evidence="11">02402/16</strain>
        <tissue evidence="11">Leaf</tissue>
    </source>
</reference>
<evidence type="ECO:0000256" key="3">
    <source>
        <dbReference type="ARBA" id="ARBA00004502"/>
    </source>
</evidence>
<keyword evidence="9 10" id="KW-0472">Membrane</keyword>
<comment type="subcellular location">
    <subcellularLocation>
        <location evidence="3">Lipid droplet</location>
    </subcellularLocation>
    <subcellularLocation>
        <location evidence="2">Membrane</location>
        <topology evidence="2">Multi-pass membrane protein</topology>
    </subcellularLocation>
</comment>
<name>A0AAD8RL00_LOLMU</name>
<dbReference type="GO" id="GO:0016020">
    <property type="term" value="C:membrane"/>
    <property type="evidence" value="ECO:0007669"/>
    <property type="project" value="UniProtKB-SubCell"/>
</dbReference>
<evidence type="ECO:0000313" key="11">
    <source>
        <dbReference type="EMBL" id="KAK1626037.1"/>
    </source>
</evidence>
<dbReference type="Pfam" id="PF01277">
    <property type="entry name" value="Oleosin"/>
    <property type="match status" value="1"/>
</dbReference>
<evidence type="ECO:0000256" key="7">
    <source>
        <dbReference type="ARBA" id="ARBA00022989"/>
    </source>
</evidence>
<sequence length="136" mass="13641">MADHRDHGQERHVGGPSSLAVASLLALAGGFLVLSFTALAVSITGLAVAAPLLLLCSPVLVPAALLVALEGIGMAASGALALGAVALLSLLWRAARKTAATLPDYVEEGKQRVAELAGEKTSHVDAGQVIADQVAS</sequence>
<dbReference type="Proteomes" id="UP001231189">
    <property type="component" value="Unassembled WGS sequence"/>
</dbReference>
<keyword evidence="12" id="KW-1185">Reference proteome</keyword>
<dbReference type="GO" id="GO:0010344">
    <property type="term" value="P:seed oilbody biogenesis"/>
    <property type="evidence" value="ECO:0007669"/>
    <property type="project" value="TreeGrafter"/>
</dbReference>
<proteinExistence type="inferred from homology"/>
<feature type="transmembrane region" description="Helical" evidence="10">
    <location>
        <begin position="20"/>
        <end position="41"/>
    </location>
</feature>
<keyword evidence="5" id="KW-0551">Lipid droplet</keyword>
<keyword evidence="6 10" id="KW-0812">Transmembrane</keyword>
<evidence type="ECO:0000256" key="2">
    <source>
        <dbReference type="ARBA" id="ARBA00004141"/>
    </source>
</evidence>
<dbReference type="PANTHER" id="PTHR33203">
    <property type="entry name" value="OLEOSIN"/>
    <property type="match status" value="1"/>
</dbReference>
<evidence type="ECO:0000256" key="5">
    <source>
        <dbReference type="ARBA" id="ARBA00022677"/>
    </source>
</evidence>
<evidence type="ECO:0000256" key="6">
    <source>
        <dbReference type="ARBA" id="ARBA00022692"/>
    </source>
</evidence>
<feature type="transmembrane region" description="Helical" evidence="10">
    <location>
        <begin position="74"/>
        <end position="92"/>
    </location>
</feature>
<dbReference type="EMBL" id="JAUUTY010000005">
    <property type="protein sequence ID" value="KAK1626037.1"/>
    <property type="molecule type" value="Genomic_DNA"/>
</dbReference>
<keyword evidence="8" id="KW-0007">Acetylation</keyword>
<evidence type="ECO:0000256" key="10">
    <source>
        <dbReference type="SAM" id="Phobius"/>
    </source>
</evidence>
<organism evidence="11 12">
    <name type="scientific">Lolium multiflorum</name>
    <name type="common">Italian ryegrass</name>
    <name type="synonym">Lolium perenne subsp. multiflorum</name>
    <dbReference type="NCBI Taxonomy" id="4521"/>
    <lineage>
        <taxon>Eukaryota</taxon>
        <taxon>Viridiplantae</taxon>
        <taxon>Streptophyta</taxon>
        <taxon>Embryophyta</taxon>
        <taxon>Tracheophyta</taxon>
        <taxon>Spermatophyta</taxon>
        <taxon>Magnoliopsida</taxon>
        <taxon>Liliopsida</taxon>
        <taxon>Poales</taxon>
        <taxon>Poaceae</taxon>
        <taxon>BOP clade</taxon>
        <taxon>Pooideae</taxon>
        <taxon>Poodae</taxon>
        <taxon>Poeae</taxon>
        <taxon>Poeae Chloroplast Group 2 (Poeae type)</taxon>
        <taxon>Loliodinae</taxon>
        <taxon>Loliinae</taxon>
        <taxon>Lolium</taxon>
    </lineage>
</organism>
<evidence type="ECO:0000256" key="8">
    <source>
        <dbReference type="ARBA" id="ARBA00022990"/>
    </source>
</evidence>
<dbReference type="GO" id="GO:0012511">
    <property type="term" value="C:monolayer-surrounded lipid storage body"/>
    <property type="evidence" value="ECO:0007669"/>
    <property type="project" value="InterPro"/>
</dbReference>
<dbReference type="AlphaFoldDB" id="A0AAD8RL00"/>
<dbReference type="GO" id="GO:0019915">
    <property type="term" value="P:lipid storage"/>
    <property type="evidence" value="ECO:0007669"/>
    <property type="project" value="TreeGrafter"/>
</dbReference>
<comment type="similarity">
    <text evidence="4">Belongs to the oleosin family.</text>
</comment>
<dbReference type="InterPro" id="IPR000136">
    <property type="entry name" value="Oleosin"/>
</dbReference>
<dbReference type="GO" id="GO:0050826">
    <property type="term" value="P:response to freezing"/>
    <property type="evidence" value="ECO:0007669"/>
    <property type="project" value="TreeGrafter"/>
</dbReference>
<dbReference type="PANTHER" id="PTHR33203:SF44">
    <property type="entry name" value="OLEOSIN 20.3 KDA"/>
    <property type="match status" value="1"/>
</dbReference>
<evidence type="ECO:0000256" key="1">
    <source>
        <dbReference type="ARBA" id="ARBA00002582"/>
    </source>
</evidence>
<evidence type="ECO:0000256" key="4">
    <source>
        <dbReference type="ARBA" id="ARBA00010858"/>
    </source>
</evidence>
<evidence type="ECO:0000313" key="12">
    <source>
        <dbReference type="Proteomes" id="UP001231189"/>
    </source>
</evidence>
<gene>
    <name evidence="11" type="ORF">QYE76_000352</name>
</gene>
<protein>
    <recommendedName>
        <fullName evidence="13">Oleosin</fullName>
    </recommendedName>
</protein>
<evidence type="ECO:0000256" key="9">
    <source>
        <dbReference type="ARBA" id="ARBA00023136"/>
    </source>
</evidence>
<comment type="caution">
    <text evidence="11">The sequence shown here is derived from an EMBL/GenBank/DDBJ whole genome shotgun (WGS) entry which is preliminary data.</text>
</comment>
<feature type="transmembrane region" description="Helical" evidence="10">
    <location>
        <begin position="48"/>
        <end position="68"/>
    </location>
</feature>
<keyword evidence="7 10" id="KW-1133">Transmembrane helix</keyword>